<feature type="compositionally biased region" description="Basic residues" evidence="1">
    <location>
        <begin position="25"/>
        <end position="44"/>
    </location>
</feature>
<feature type="region of interest" description="Disordered" evidence="1">
    <location>
        <begin position="114"/>
        <end position="202"/>
    </location>
</feature>
<evidence type="ECO:0000313" key="2">
    <source>
        <dbReference type="EMBL" id="CAA9429879.1"/>
    </source>
</evidence>
<keyword evidence="2" id="KW-0418">Kinase</keyword>
<sequence length="202" mass="22534">GLRREVRRRLNLRGPAAQRPDAQRHQHPLRHPPPRRRGHRRRERRYGGRGGRRPLARRPGGSGRQGAPGGDPDAFRWRCGGDRGRLHRYLRGPEARVAATQGGLRGPRCYGPSLGAARLRGGQAAQRPLHPRGPARSGRRAVEPIHRRQGGDAVVLPRPHRSLRQSRPESNRRRAGPGGAGDRSTRGTHPQDRTRRHGGTRI</sequence>
<evidence type="ECO:0000256" key="1">
    <source>
        <dbReference type="SAM" id="MobiDB-lite"/>
    </source>
</evidence>
<reference evidence="2" key="1">
    <citation type="submission" date="2020-02" db="EMBL/GenBank/DDBJ databases">
        <authorList>
            <person name="Meier V. D."/>
        </authorList>
    </citation>
    <scope>NUCLEOTIDE SEQUENCE</scope>
    <source>
        <strain evidence="2">AVDCRST_MAG80</strain>
    </source>
</reference>
<feature type="region of interest" description="Disordered" evidence="1">
    <location>
        <begin position="1"/>
        <end position="78"/>
    </location>
</feature>
<keyword evidence="2" id="KW-0808">Transferase</keyword>
<feature type="compositionally biased region" description="Low complexity" evidence="1">
    <location>
        <begin position="114"/>
        <end position="127"/>
    </location>
</feature>
<feature type="compositionally biased region" description="Gly residues" evidence="1">
    <location>
        <begin position="60"/>
        <end position="69"/>
    </location>
</feature>
<dbReference type="GO" id="GO:0016301">
    <property type="term" value="F:kinase activity"/>
    <property type="evidence" value="ECO:0007669"/>
    <property type="project" value="UniProtKB-KW"/>
</dbReference>
<organism evidence="2">
    <name type="scientific">uncultured Rubrobacteraceae bacterium</name>
    <dbReference type="NCBI Taxonomy" id="349277"/>
    <lineage>
        <taxon>Bacteria</taxon>
        <taxon>Bacillati</taxon>
        <taxon>Actinomycetota</taxon>
        <taxon>Rubrobacteria</taxon>
        <taxon>Rubrobacterales</taxon>
        <taxon>Rubrobacteraceae</taxon>
        <taxon>environmental samples</taxon>
    </lineage>
</organism>
<feature type="non-terminal residue" evidence="2">
    <location>
        <position position="202"/>
    </location>
</feature>
<gene>
    <name evidence="2" type="ORF">AVDCRST_MAG80-495</name>
</gene>
<dbReference type="AlphaFoldDB" id="A0A6J4Q203"/>
<protein>
    <submittedName>
        <fullName evidence="2">GTP pyrophosphokinase</fullName>
        <ecNumber evidence="2">2.7.6.5</ecNumber>
    </submittedName>
</protein>
<feature type="non-terminal residue" evidence="2">
    <location>
        <position position="1"/>
    </location>
</feature>
<dbReference type="EMBL" id="CADCVC010000045">
    <property type="protein sequence ID" value="CAA9429879.1"/>
    <property type="molecule type" value="Genomic_DNA"/>
</dbReference>
<feature type="compositionally biased region" description="Basic residues" evidence="1">
    <location>
        <begin position="1"/>
        <end position="11"/>
    </location>
</feature>
<accession>A0A6J4Q203</accession>
<dbReference type="GO" id="GO:0008728">
    <property type="term" value="F:GTP diphosphokinase activity"/>
    <property type="evidence" value="ECO:0007669"/>
    <property type="project" value="UniProtKB-EC"/>
</dbReference>
<feature type="compositionally biased region" description="Basic and acidic residues" evidence="1">
    <location>
        <begin position="140"/>
        <end position="150"/>
    </location>
</feature>
<proteinExistence type="predicted"/>
<dbReference type="EC" id="2.7.6.5" evidence="2"/>
<name>A0A6J4Q203_9ACTN</name>
<feature type="compositionally biased region" description="Basic and acidic residues" evidence="1">
    <location>
        <begin position="183"/>
        <end position="193"/>
    </location>
</feature>